<accession>A0A433RVB8</accession>
<dbReference type="OrthoDB" id="9794157at2"/>
<dbReference type="InterPro" id="IPR003741">
    <property type="entry name" value="LUD_dom"/>
</dbReference>
<gene>
    <name evidence="2" type="ORF">QI30_06455</name>
</gene>
<protein>
    <submittedName>
        <fullName evidence="2">Lactate utilization protein C</fullName>
    </submittedName>
</protein>
<dbReference type="RefSeq" id="WP_126990116.1">
    <property type="nucleotide sequence ID" value="NZ_JTFC01000026.1"/>
</dbReference>
<reference evidence="2 3" key="1">
    <citation type="submission" date="2014-11" db="EMBL/GenBank/DDBJ databases">
        <title>Genome sequence and analysis of novel Kurthia sp.</title>
        <authorList>
            <person name="Lawson J.N."/>
            <person name="Gonzalez J.E."/>
            <person name="Rinauldi L."/>
            <person name="Xuan Z."/>
            <person name="Firman A."/>
            <person name="Shaddox L."/>
            <person name="Trudeau A."/>
            <person name="Shah S."/>
            <person name="Reiman D."/>
        </authorList>
    </citation>
    <scope>NUCLEOTIDE SEQUENCE [LARGE SCALE GENOMIC DNA]</scope>
    <source>
        <strain evidence="2 3">3B1D</strain>
    </source>
</reference>
<name>A0A433RVB8_9BACL</name>
<keyword evidence="3" id="KW-1185">Reference proteome</keyword>
<evidence type="ECO:0000313" key="3">
    <source>
        <dbReference type="Proteomes" id="UP000288623"/>
    </source>
</evidence>
<feature type="domain" description="LUD" evidence="1">
    <location>
        <begin position="49"/>
        <end position="231"/>
    </location>
</feature>
<dbReference type="SUPFAM" id="SSF100950">
    <property type="entry name" value="NagB/RpiA/CoA transferase-like"/>
    <property type="match status" value="1"/>
</dbReference>
<comment type="caution">
    <text evidence="2">The sequence shown here is derived from an EMBL/GenBank/DDBJ whole genome shotgun (WGS) entry which is preliminary data.</text>
</comment>
<evidence type="ECO:0000259" key="1">
    <source>
        <dbReference type="Pfam" id="PF02589"/>
    </source>
</evidence>
<dbReference type="Gene3D" id="3.40.50.10420">
    <property type="entry name" value="NagB/RpiA/CoA transferase-like"/>
    <property type="match status" value="1"/>
</dbReference>
<proteinExistence type="predicted"/>
<organism evidence="2 3">
    <name type="scientific">Candidatus Kurthia intestinigallinarum</name>
    <dbReference type="NCBI Taxonomy" id="1562256"/>
    <lineage>
        <taxon>Bacteria</taxon>
        <taxon>Bacillati</taxon>
        <taxon>Bacillota</taxon>
        <taxon>Bacilli</taxon>
        <taxon>Bacillales</taxon>
        <taxon>Caryophanaceae</taxon>
        <taxon>Kurthia</taxon>
    </lineage>
</organism>
<dbReference type="PANTHER" id="PTHR43682:SF1">
    <property type="entry name" value="LACTATE UTILIZATION PROTEIN C"/>
    <property type="match status" value="1"/>
</dbReference>
<dbReference type="InterPro" id="IPR024185">
    <property type="entry name" value="FTHF_cligase-like_sf"/>
</dbReference>
<dbReference type="Proteomes" id="UP000288623">
    <property type="component" value="Unassembled WGS sequence"/>
</dbReference>
<dbReference type="AlphaFoldDB" id="A0A433RVB8"/>
<dbReference type="EMBL" id="JTFC01000026">
    <property type="protein sequence ID" value="RUS57218.1"/>
    <property type="molecule type" value="Genomic_DNA"/>
</dbReference>
<dbReference type="InterPro" id="IPR037171">
    <property type="entry name" value="NagB/RpiA_transferase-like"/>
</dbReference>
<evidence type="ECO:0000313" key="2">
    <source>
        <dbReference type="EMBL" id="RUS57218.1"/>
    </source>
</evidence>
<dbReference type="PANTHER" id="PTHR43682">
    <property type="entry name" value="LACTATE UTILIZATION PROTEIN C"/>
    <property type="match status" value="1"/>
</dbReference>
<sequence length="234" mass="25887">MEKTQFLATLASRLQRDVNTTKKPARNWQHRPQEQHYTPMNNAELLVAFKEQCTRIHTDVMETTRENLSEAVAQVVNKYGGPLSVWDDPRFAEYALTPLFTTILPAQNTAVYTWSNQKTREENFAEANAARIGLVFSEYALAESGTVVLYSADGAGKAVGLLPHAFVAIIPQSSLLPRMTQASQAIQQRVDRGELLPHAIDYVSGPSNSADIEMKLVVGVHGPVEATYIVLTDC</sequence>
<dbReference type="Pfam" id="PF02589">
    <property type="entry name" value="LUD_dom"/>
    <property type="match status" value="1"/>
</dbReference>